<dbReference type="GO" id="GO:0008234">
    <property type="term" value="F:cysteine-type peptidase activity"/>
    <property type="evidence" value="ECO:0007669"/>
    <property type="project" value="InterPro"/>
</dbReference>
<protein>
    <recommendedName>
        <fullName evidence="1">Peptidase C1A papain C-terminal domain-containing protein</fullName>
    </recommendedName>
</protein>
<evidence type="ECO:0000313" key="3">
    <source>
        <dbReference type="Proteomes" id="UP000270924"/>
    </source>
</evidence>
<name>A0A3P7EGQ3_WUCBA</name>
<gene>
    <name evidence="2" type="ORF">WBA_LOCUS8950</name>
</gene>
<dbReference type="EMBL" id="UYWW01008106">
    <property type="protein sequence ID" value="VDM15587.1"/>
    <property type="molecule type" value="Genomic_DNA"/>
</dbReference>
<evidence type="ECO:0000313" key="2">
    <source>
        <dbReference type="EMBL" id="VDM15587.1"/>
    </source>
</evidence>
<organism evidence="2 3">
    <name type="scientific">Wuchereria bancrofti</name>
    <dbReference type="NCBI Taxonomy" id="6293"/>
    <lineage>
        <taxon>Eukaryota</taxon>
        <taxon>Metazoa</taxon>
        <taxon>Ecdysozoa</taxon>
        <taxon>Nematoda</taxon>
        <taxon>Chromadorea</taxon>
        <taxon>Rhabditida</taxon>
        <taxon>Spirurina</taxon>
        <taxon>Spiruromorpha</taxon>
        <taxon>Filarioidea</taxon>
        <taxon>Onchocercidae</taxon>
        <taxon>Wuchereria</taxon>
    </lineage>
</organism>
<dbReference type="InterPro" id="IPR000668">
    <property type="entry name" value="Peptidase_C1A_C"/>
</dbReference>
<dbReference type="AlphaFoldDB" id="A0A3P7EGQ3"/>
<dbReference type="Gene3D" id="3.90.70.10">
    <property type="entry name" value="Cysteine proteinases"/>
    <property type="match status" value="1"/>
</dbReference>
<dbReference type="InParanoid" id="A0A3P7EGQ3"/>
<dbReference type="SUPFAM" id="SSF54001">
    <property type="entry name" value="Cysteine proteinases"/>
    <property type="match status" value="1"/>
</dbReference>
<reference evidence="2 3" key="1">
    <citation type="submission" date="2018-11" db="EMBL/GenBank/DDBJ databases">
        <authorList>
            <consortium name="Pathogen Informatics"/>
        </authorList>
    </citation>
    <scope>NUCLEOTIDE SEQUENCE [LARGE SCALE GENOMIC DNA]</scope>
</reference>
<dbReference type="Pfam" id="PF00112">
    <property type="entry name" value="Peptidase_C1"/>
    <property type="match status" value="1"/>
</dbReference>
<keyword evidence="3" id="KW-1185">Reference proteome</keyword>
<accession>A0A3P7EGQ3</accession>
<dbReference type="GO" id="GO:0006508">
    <property type="term" value="P:proteolysis"/>
    <property type="evidence" value="ECO:0007669"/>
    <property type="project" value="InterPro"/>
</dbReference>
<dbReference type="Proteomes" id="UP000270924">
    <property type="component" value="Unassembled WGS sequence"/>
</dbReference>
<dbReference type="InterPro" id="IPR038765">
    <property type="entry name" value="Papain-like_cys_pep_sf"/>
</dbReference>
<sequence length="102" mass="11718">MMKGTRFGRPVATFSTSFTTPLLFKALLAKGPVASRILLTSKFMNYKSGIFSDECTQGYYSHTVLALGHRLGRKRIYAYFDRSKKKLQFISSINRRNLKKKE</sequence>
<evidence type="ECO:0000259" key="1">
    <source>
        <dbReference type="Pfam" id="PF00112"/>
    </source>
</evidence>
<feature type="domain" description="Peptidase C1A papain C-terminal" evidence="1">
    <location>
        <begin position="24"/>
        <end position="70"/>
    </location>
</feature>
<proteinExistence type="predicted"/>